<sequence length="29" mass="3040">VEINLTPEAVEHIQSKGGQAAVDLISFSS</sequence>
<name>A0A381P6M9_9ZZZZ</name>
<dbReference type="AlphaFoldDB" id="A0A381P6M9"/>
<feature type="non-terminal residue" evidence="1">
    <location>
        <position position="1"/>
    </location>
</feature>
<proteinExistence type="predicted"/>
<organism evidence="1">
    <name type="scientific">marine metagenome</name>
    <dbReference type="NCBI Taxonomy" id="408172"/>
    <lineage>
        <taxon>unclassified sequences</taxon>
        <taxon>metagenomes</taxon>
        <taxon>ecological metagenomes</taxon>
    </lineage>
</organism>
<protein>
    <submittedName>
        <fullName evidence="1">Uncharacterized protein</fullName>
    </submittedName>
</protein>
<reference evidence="1" key="1">
    <citation type="submission" date="2018-05" db="EMBL/GenBank/DDBJ databases">
        <authorList>
            <person name="Lanie J.A."/>
            <person name="Ng W.-L."/>
            <person name="Kazmierczak K.M."/>
            <person name="Andrzejewski T.M."/>
            <person name="Davidsen T.M."/>
            <person name="Wayne K.J."/>
            <person name="Tettelin H."/>
            <person name="Glass J.I."/>
            <person name="Rusch D."/>
            <person name="Podicherti R."/>
            <person name="Tsui H.-C.T."/>
            <person name="Winkler M.E."/>
        </authorList>
    </citation>
    <scope>NUCLEOTIDE SEQUENCE</scope>
</reference>
<dbReference type="EMBL" id="UINC01000837">
    <property type="protein sequence ID" value="SUZ61939.1"/>
    <property type="molecule type" value="Genomic_DNA"/>
</dbReference>
<evidence type="ECO:0000313" key="1">
    <source>
        <dbReference type="EMBL" id="SUZ61939.1"/>
    </source>
</evidence>
<accession>A0A381P6M9</accession>
<gene>
    <name evidence="1" type="ORF">METZ01_LOCUS14793</name>
</gene>